<sequence>MTSGFGLRNLIAVHLVVMHFKSALTGRLEHPWPCQLAPLELSFLLFWPKSQLPACPPPHSAGPWEEDYSLREVEMRKPDGRLQQPLLSRSQAAARRHGGRDERYRHSLSNLPTFSKAPWSSLSSADTADR</sequence>
<dbReference type="Proteomes" id="UP000314294">
    <property type="component" value="Unassembled WGS sequence"/>
</dbReference>
<feature type="compositionally biased region" description="Polar residues" evidence="1">
    <location>
        <begin position="107"/>
        <end position="130"/>
    </location>
</feature>
<comment type="caution">
    <text evidence="3">The sequence shown here is derived from an EMBL/GenBank/DDBJ whole genome shotgun (WGS) entry which is preliminary data.</text>
</comment>
<name>A0A4Z2IBW8_9TELE</name>
<feature type="signal peptide" evidence="2">
    <location>
        <begin position="1"/>
        <end position="25"/>
    </location>
</feature>
<organism evidence="3 4">
    <name type="scientific">Liparis tanakae</name>
    <name type="common">Tanaka's snailfish</name>
    <dbReference type="NCBI Taxonomy" id="230148"/>
    <lineage>
        <taxon>Eukaryota</taxon>
        <taxon>Metazoa</taxon>
        <taxon>Chordata</taxon>
        <taxon>Craniata</taxon>
        <taxon>Vertebrata</taxon>
        <taxon>Euteleostomi</taxon>
        <taxon>Actinopterygii</taxon>
        <taxon>Neopterygii</taxon>
        <taxon>Teleostei</taxon>
        <taxon>Neoteleostei</taxon>
        <taxon>Acanthomorphata</taxon>
        <taxon>Eupercaria</taxon>
        <taxon>Perciformes</taxon>
        <taxon>Cottioidei</taxon>
        <taxon>Cottales</taxon>
        <taxon>Liparidae</taxon>
        <taxon>Liparis</taxon>
    </lineage>
</organism>
<dbReference type="EMBL" id="SRLO01000112">
    <property type="protein sequence ID" value="TNN74593.1"/>
    <property type="molecule type" value="Genomic_DNA"/>
</dbReference>
<reference evidence="3 4" key="1">
    <citation type="submission" date="2019-03" db="EMBL/GenBank/DDBJ databases">
        <title>First draft genome of Liparis tanakae, snailfish: a comprehensive survey of snailfish specific genes.</title>
        <authorList>
            <person name="Kim W."/>
            <person name="Song I."/>
            <person name="Jeong J.-H."/>
            <person name="Kim D."/>
            <person name="Kim S."/>
            <person name="Ryu S."/>
            <person name="Song J.Y."/>
            <person name="Lee S.K."/>
        </authorList>
    </citation>
    <scope>NUCLEOTIDE SEQUENCE [LARGE SCALE GENOMIC DNA]</scope>
    <source>
        <tissue evidence="3">Muscle</tissue>
    </source>
</reference>
<evidence type="ECO:0000256" key="2">
    <source>
        <dbReference type="SAM" id="SignalP"/>
    </source>
</evidence>
<evidence type="ECO:0000313" key="4">
    <source>
        <dbReference type="Proteomes" id="UP000314294"/>
    </source>
</evidence>
<feature type="chain" id="PRO_5021285307" evidence="2">
    <location>
        <begin position="26"/>
        <end position="130"/>
    </location>
</feature>
<accession>A0A4Z2IBW8</accession>
<proteinExistence type="predicted"/>
<protein>
    <submittedName>
        <fullName evidence="3">Uncharacterized protein</fullName>
    </submittedName>
</protein>
<gene>
    <name evidence="3" type="ORF">EYF80_015140</name>
</gene>
<evidence type="ECO:0000313" key="3">
    <source>
        <dbReference type="EMBL" id="TNN74593.1"/>
    </source>
</evidence>
<evidence type="ECO:0000256" key="1">
    <source>
        <dbReference type="SAM" id="MobiDB-lite"/>
    </source>
</evidence>
<feature type="region of interest" description="Disordered" evidence="1">
    <location>
        <begin position="78"/>
        <end position="130"/>
    </location>
</feature>
<dbReference type="AlphaFoldDB" id="A0A4Z2IBW8"/>
<keyword evidence="4" id="KW-1185">Reference proteome</keyword>
<keyword evidence="2" id="KW-0732">Signal</keyword>